<dbReference type="OrthoDB" id="3798910at2759"/>
<keyword evidence="2" id="KW-1185">Reference proteome</keyword>
<gene>
    <name evidence="1" type="ORF">K491DRAFT_763655</name>
</gene>
<dbReference type="EMBL" id="MU004613">
    <property type="protein sequence ID" value="KAF2647490.1"/>
    <property type="molecule type" value="Genomic_DNA"/>
</dbReference>
<dbReference type="Proteomes" id="UP000799324">
    <property type="component" value="Unassembled WGS sequence"/>
</dbReference>
<evidence type="ECO:0000313" key="1">
    <source>
        <dbReference type="EMBL" id="KAF2647490.1"/>
    </source>
</evidence>
<reference evidence="1" key="1">
    <citation type="journal article" date="2020" name="Stud. Mycol.">
        <title>101 Dothideomycetes genomes: a test case for predicting lifestyles and emergence of pathogens.</title>
        <authorList>
            <person name="Haridas S."/>
            <person name="Albert R."/>
            <person name="Binder M."/>
            <person name="Bloem J."/>
            <person name="Labutti K."/>
            <person name="Salamov A."/>
            <person name="Andreopoulos B."/>
            <person name="Baker S."/>
            <person name="Barry K."/>
            <person name="Bills G."/>
            <person name="Bluhm B."/>
            <person name="Cannon C."/>
            <person name="Castanera R."/>
            <person name="Culley D."/>
            <person name="Daum C."/>
            <person name="Ezra D."/>
            <person name="Gonzalez J."/>
            <person name="Henrissat B."/>
            <person name="Kuo A."/>
            <person name="Liang C."/>
            <person name="Lipzen A."/>
            <person name="Lutzoni F."/>
            <person name="Magnuson J."/>
            <person name="Mondo S."/>
            <person name="Nolan M."/>
            <person name="Ohm R."/>
            <person name="Pangilinan J."/>
            <person name="Park H.-J."/>
            <person name="Ramirez L."/>
            <person name="Alfaro M."/>
            <person name="Sun H."/>
            <person name="Tritt A."/>
            <person name="Yoshinaga Y."/>
            <person name="Zwiers L.-H."/>
            <person name="Turgeon B."/>
            <person name="Goodwin S."/>
            <person name="Spatafora J."/>
            <person name="Crous P."/>
            <person name="Grigoriev I."/>
        </authorList>
    </citation>
    <scope>NUCLEOTIDE SEQUENCE</scope>
    <source>
        <strain evidence="1">CBS 122681</strain>
    </source>
</reference>
<proteinExistence type="predicted"/>
<organism evidence="1 2">
    <name type="scientific">Lophiostoma macrostomum CBS 122681</name>
    <dbReference type="NCBI Taxonomy" id="1314788"/>
    <lineage>
        <taxon>Eukaryota</taxon>
        <taxon>Fungi</taxon>
        <taxon>Dikarya</taxon>
        <taxon>Ascomycota</taxon>
        <taxon>Pezizomycotina</taxon>
        <taxon>Dothideomycetes</taxon>
        <taxon>Pleosporomycetidae</taxon>
        <taxon>Pleosporales</taxon>
        <taxon>Lophiostomataceae</taxon>
        <taxon>Lophiostoma</taxon>
    </lineage>
</organism>
<name>A0A6A6SIT4_9PLEO</name>
<sequence length="420" mass="46984">MRINLQLPGSPFQRASWMVDKGMRQQFTWHRIPEVTDDPTKLPAALVTSPSFIASDGSNDQDDTDVDPMIADDIDFACHSKFPLLQDGLGTDPVSEHETRTLLSPFQDRTSLEPRLLVALLYVLLPGPTNIVALENAEDASGDLLQPEGDYVRVALLVLGSGDPALVLGGHETEKSYYLGTENTETLGQDMALRLYKDLELVWNLRRRYLNELVRPYRAHKELSRLGIPDCGVVPPANSDARDFPASPVAESAPGSLPFRVPDLDGFDRGSLQQAMLKAYMALGMKKALRILQCVCEIGSEDVLTSLQESLSRPEGLKLQRKTPVVQKLLHIHHFLDKQEIESHIAIARNRYVKYCYFEIFQFAARLVSEAKGRSSKERYKVTLYVLNDVFSVLSTEDRKKPATAMLRQSIANQLGPDSY</sequence>
<protein>
    <submittedName>
        <fullName evidence="1">Uncharacterized protein</fullName>
    </submittedName>
</protein>
<evidence type="ECO:0000313" key="2">
    <source>
        <dbReference type="Proteomes" id="UP000799324"/>
    </source>
</evidence>
<accession>A0A6A6SIT4</accession>
<dbReference type="AlphaFoldDB" id="A0A6A6SIT4"/>